<name>A0A4R7RQU9_9BACT</name>
<keyword evidence="3 5" id="KW-0133">Cell shape</keyword>
<dbReference type="Pfam" id="PF04085">
    <property type="entry name" value="MreC"/>
    <property type="match status" value="1"/>
</dbReference>
<feature type="domain" description="Rod shape-determining protein MreC beta-barrel core" evidence="6">
    <location>
        <begin position="115"/>
        <end position="264"/>
    </location>
</feature>
<dbReference type="Proteomes" id="UP000295662">
    <property type="component" value="Unassembled WGS sequence"/>
</dbReference>
<evidence type="ECO:0000256" key="3">
    <source>
        <dbReference type="ARBA" id="ARBA00022960"/>
    </source>
</evidence>
<dbReference type="PANTHER" id="PTHR34138:SF1">
    <property type="entry name" value="CELL SHAPE-DETERMINING PROTEIN MREC"/>
    <property type="match status" value="1"/>
</dbReference>
<comment type="caution">
    <text evidence="7">The sequence shown here is derived from an EMBL/GenBank/DDBJ whole genome shotgun (WGS) entry which is preliminary data.</text>
</comment>
<evidence type="ECO:0000256" key="5">
    <source>
        <dbReference type="PIRNR" id="PIRNR038471"/>
    </source>
</evidence>
<comment type="function">
    <text evidence="5">Involved in formation and maintenance of cell shape.</text>
</comment>
<gene>
    <name evidence="7" type="ORF">EI77_03366</name>
</gene>
<accession>A0A4R7RQU9</accession>
<keyword evidence="8" id="KW-1185">Reference proteome</keyword>
<dbReference type="GO" id="GO:0008360">
    <property type="term" value="P:regulation of cell shape"/>
    <property type="evidence" value="ECO:0007669"/>
    <property type="project" value="UniProtKB-KW"/>
</dbReference>
<dbReference type="Gene3D" id="2.40.10.340">
    <property type="entry name" value="Rod shape-determining protein MreC, domain 1"/>
    <property type="match status" value="1"/>
</dbReference>
<evidence type="ECO:0000256" key="2">
    <source>
        <dbReference type="ARBA" id="ARBA00013855"/>
    </source>
</evidence>
<evidence type="ECO:0000313" key="8">
    <source>
        <dbReference type="Proteomes" id="UP000295662"/>
    </source>
</evidence>
<dbReference type="InterPro" id="IPR042177">
    <property type="entry name" value="Cell/Rod_1"/>
</dbReference>
<dbReference type="GO" id="GO:0005886">
    <property type="term" value="C:plasma membrane"/>
    <property type="evidence" value="ECO:0007669"/>
    <property type="project" value="TreeGrafter"/>
</dbReference>
<protein>
    <recommendedName>
        <fullName evidence="2 5">Cell shape-determining protein MreC</fullName>
    </recommendedName>
    <alternativeName>
        <fullName evidence="4 5">Cell shape protein MreC</fullName>
    </alternativeName>
</protein>
<dbReference type="Gene3D" id="2.40.10.350">
    <property type="entry name" value="Rod shape-determining protein MreC, domain 2"/>
    <property type="match status" value="1"/>
</dbReference>
<dbReference type="InterPro" id="IPR042175">
    <property type="entry name" value="Cell/Rod_MreC_2"/>
</dbReference>
<comment type="similarity">
    <text evidence="1 5">Belongs to the MreC family.</text>
</comment>
<reference evidence="7 8" key="1">
    <citation type="submission" date="2019-03" db="EMBL/GenBank/DDBJ databases">
        <title>Genomic Encyclopedia of Archaeal and Bacterial Type Strains, Phase II (KMG-II): from individual species to whole genera.</title>
        <authorList>
            <person name="Goeker M."/>
        </authorList>
    </citation>
    <scope>NUCLEOTIDE SEQUENCE [LARGE SCALE GENOMIC DNA]</scope>
    <source>
        <strain evidence="7 8">ATCC 25309</strain>
    </source>
</reference>
<organism evidence="7 8">
    <name type="scientific">Prosthecobacter fusiformis</name>
    <dbReference type="NCBI Taxonomy" id="48464"/>
    <lineage>
        <taxon>Bacteria</taxon>
        <taxon>Pseudomonadati</taxon>
        <taxon>Verrucomicrobiota</taxon>
        <taxon>Verrucomicrobiia</taxon>
        <taxon>Verrucomicrobiales</taxon>
        <taxon>Verrucomicrobiaceae</taxon>
        <taxon>Prosthecobacter</taxon>
    </lineage>
</organism>
<dbReference type="PIRSF" id="PIRSF038471">
    <property type="entry name" value="MreC"/>
    <property type="match status" value="1"/>
</dbReference>
<dbReference type="NCBIfam" id="TIGR00219">
    <property type="entry name" value="mreC"/>
    <property type="match status" value="1"/>
</dbReference>
<evidence type="ECO:0000256" key="4">
    <source>
        <dbReference type="ARBA" id="ARBA00032089"/>
    </source>
</evidence>
<dbReference type="InterPro" id="IPR007221">
    <property type="entry name" value="MreC"/>
</dbReference>
<dbReference type="AlphaFoldDB" id="A0A4R7RQU9"/>
<evidence type="ECO:0000259" key="6">
    <source>
        <dbReference type="Pfam" id="PF04085"/>
    </source>
</evidence>
<evidence type="ECO:0000313" key="7">
    <source>
        <dbReference type="EMBL" id="TDU67165.1"/>
    </source>
</evidence>
<evidence type="ECO:0000256" key="1">
    <source>
        <dbReference type="ARBA" id="ARBA00009369"/>
    </source>
</evidence>
<dbReference type="PANTHER" id="PTHR34138">
    <property type="entry name" value="CELL SHAPE-DETERMINING PROTEIN MREC"/>
    <property type="match status" value="1"/>
</dbReference>
<dbReference type="InterPro" id="IPR055342">
    <property type="entry name" value="MreC_beta-barrel_core"/>
</dbReference>
<proteinExistence type="inferred from homology"/>
<dbReference type="RefSeq" id="WP_133796389.1">
    <property type="nucleotide sequence ID" value="NZ_SOCA01000007.1"/>
</dbReference>
<dbReference type="OrthoDB" id="9792313at2"/>
<sequence length="285" mass="31190">MKKLNILALLLFTAAVVSVFTMDTPVTRDIQSRTMTVLSPFIHSSAAVEQSVGGVVASPEDPREMGRDNERLQIEVERLRIISQKYAQTLEENNRLRGLIDFKQAAPFKMTAARVIKRVSSTWWNSMIIDKGLLDGLATDSPVISATGLIGKTGKMADHMAEIVLLTDEMCRVSSKIEGTLEQGILAGERAGLDMRPDLRLRFLNKNVLINPGANVISTGEGGVFPAGLLIGRVKRFENRDLSGEAIVEPAVDFSSLEYVFVVEMQPVLEPEPDKETPVPAVSGK</sequence>
<dbReference type="EMBL" id="SOCA01000007">
    <property type="protein sequence ID" value="TDU67165.1"/>
    <property type="molecule type" value="Genomic_DNA"/>
</dbReference>